<evidence type="ECO:0000313" key="12">
    <source>
        <dbReference type="RefSeq" id="XP_044943693.1"/>
    </source>
</evidence>
<evidence type="ECO:0000256" key="3">
    <source>
        <dbReference type="ARBA" id="ARBA00022490"/>
    </source>
</evidence>
<dbReference type="InterPro" id="IPR035525">
    <property type="entry name" value="NDPk7A"/>
</dbReference>
<evidence type="ECO:0000256" key="7">
    <source>
        <dbReference type="ARBA" id="ARBA00023273"/>
    </source>
</evidence>
<proteinExistence type="inferred from homology"/>
<dbReference type="CTD" id="29922"/>
<dbReference type="SUPFAM" id="SSF54919">
    <property type="entry name" value="Nucleoside diphosphate kinase, NDK"/>
    <property type="match status" value="2"/>
</dbReference>
<keyword evidence="4" id="KW-0378">Hydrolase</keyword>
<dbReference type="InterPro" id="IPR037993">
    <property type="entry name" value="NDPk7B"/>
</dbReference>
<reference evidence="12" key="1">
    <citation type="submission" date="2025-08" db="UniProtKB">
        <authorList>
            <consortium name="RefSeq"/>
        </authorList>
    </citation>
    <scope>IDENTIFICATION</scope>
    <source>
        <tissue evidence="12">Brain</tissue>
    </source>
</reference>
<dbReference type="GeneID" id="101670739"/>
<dbReference type="GO" id="GO:0006183">
    <property type="term" value="P:GTP biosynthetic process"/>
    <property type="evidence" value="ECO:0007669"/>
    <property type="project" value="InterPro"/>
</dbReference>
<dbReference type="GO" id="GO:0006228">
    <property type="term" value="P:UTP biosynthetic process"/>
    <property type="evidence" value="ECO:0007669"/>
    <property type="project" value="InterPro"/>
</dbReference>
<accession>A0A8U0V9G6</accession>
<evidence type="ECO:0000256" key="1">
    <source>
        <dbReference type="ARBA" id="ARBA00004611"/>
    </source>
</evidence>
<dbReference type="Gene3D" id="3.30.70.141">
    <property type="entry name" value="Nucleoside diphosphate kinase-like domain"/>
    <property type="match status" value="2"/>
</dbReference>
<evidence type="ECO:0000256" key="4">
    <source>
        <dbReference type="ARBA" id="ARBA00022801"/>
    </source>
</evidence>
<evidence type="ECO:0000256" key="8">
    <source>
        <dbReference type="PROSITE-ProRule" id="PRU00706"/>
    </source>
</evidence>
<dbReference type="Gene3D" id="2.30.29.170">
    <property type="match status" value="1"/>
</dbReference>
<keyword evidence="12" id="KW-0808">Transferase</keyword>
<dbReference type="InterPro" id="IPR036850">
    <property type="entry name" value="NDK-like_dom_sf"/>
</dbReference>
<dbReference type="PRINTS" id="PR01243">
    <property type="entry name" value="NUCDPKINASE"/>
</dbReference>
<feature type="domain" description="DM10" evidence="10">
    <location>
        <begin position="91"/>
        <end position="179"/>
    </location>
</feature>
<dbReference type="GO" id="GO:0004550">
    <property type="term" value="F:nucleoside diphosphate kinase activity"/>
    <property type="evidence" value="ECO:0007669"/>
    <property type="project" value="InterPro"/>
</dbReference>
<dbReference type="OrthoDB" id="270127at2759"/>
<dbReference type="AlphaFoldDB" id="A0A8U0V9G6"/>
<evidence type="ECO:0000256" key="2">
    <source>
        <dbReference type="ARBA" id="ARBA00008142"/>
    </source>
</evidence>
<keyword evidence="12" id="KW-0418">Kinase</keyword>
<dbReference type="PROSITE" id="PS51374">
    <property type="entry name" value="NDPK_LIKE"/>
    <property type="match status" value="2"/>
</dbReference>
<dbReference type="CDD" id="cd04415">
    <property type="entry name" value="NDPk7A"/>
    <property type="match status" value="1"/>
</dbReference>
<keyword evidence="5" id="KW-0969">Cilium</keyword>
<dbReference type="FunFam" id="2.30.29.170:FF:000005">
    <property type="entry name" value="Nucleoside diphosphate kinase 7"/>
    <property type="match status" value="1"/>
</dbReference>
<evidence type="ECO:0000256" key="5">
    <source>
        <dbReference type="ARBA" id="ARBA00022846"/>
    </source>
</evidence>
<dbReference type="InterPro" id="IPR057579">
    <property type="entry name" value="DM10_NDK7"/>
</dbReference>
<evidence type="ECO:0000259" key="10">
    <source>
        <dbReference type="PROSITE" id="PS51336"/>
    </source>
</evidence>
<dbReference type="SMART" id="SM00676">
    <property type="entry name" value="DM10"/>
    <property type="match status" value="1"/>
</dbReference>
<evidence type="ECO:0000256" key="6">
    <source>
        <dbReference type="ARBA" id="ARBA00023212"/>
    </source>
</evidence>
<dbReference type="PANTHER" id="PTHR43109">
    <property type="entry name" value="NUCLEOSIDE DIPHOSPHATE KINASE 7"/>
    <property type="match status" value="1"/>
</dbReference>
<dbReference type="InterPro" id="IPR006602">
    <property type="entry name" value="DM10_dom"/>
</dbReference>
<dbReference type="GO" id="GO:0006241">
    <property type="term" value="P:CTP biosynthetic process"/>
    <property type="evidence" value="ECO:0007669"/>
    <property type="project" value="InterPro"/>
</dbReference>
<dbReference type="InterPro" id="IPR034907">
    <property type="entry name" value="NDK-like_dom"/>
</dbReference>
<name>A0A8U0V9G6_MUSPF</name>
<dbReference type="CDD" id="cd04412">
    <property type="entry name" value="NDPk7B"/>
    <property type="match status" value="1"/>
</dbReference>
<dbReference type="InterPro" id="IPR001564">
    <property type="entry name" value="Nucleoside_diP_kinase"/>
</dbReference>
<gene>
    <name evidence="12" type="primary">NME7</name>
</gene>
<dbReference type="RefSeq" id="XP_044943693.1">
    <property type="nucleotide sequence ID" value="XM_045087758.1"/>
</dbReference>
<dbReference type="GO" id="GO:0016787">
    <property type="term" value="F:hydrolase activity"/>
    <property type="evidence" value="ECO:0007669"/>
    <property type="project" value="UniProtKB-KW"/>
</dbReference>
<comment type="similarity">
    <text evidence="2 8 9">Belongs to the NDK family.</text>
</comment>
<sequence length="494" mass="55028">MRSARVARRAWGCPGGSCLPAWRGLGQTIPRVSVFWLFAPRSPAAASSVRNEAAPLAPRRADGAAAARRGEAEAEASAFAHWKEGPRAENHDERFVFIAEWYDPNASLFRRYELLFYPGDGSVEMHDVKNHRTFLKRTKYDELHLEDLFIGNKVNVFSRQLVLIDYGDQYTARQLGSRKEKTLALIKPDAVSKAGEIIEMINKAGFTITKLKMMMLSRKEAMDFHVDHQSRPFLNELIQFITSGPVIAMEVLREDAVCEWKRLLGPANSGMARTDAPESLRALFGTDGIRNAVHGPDSFASAAREMELFFPSSGVCGPANTAKFTNCTCCIIKPHAISEGLLGKILMAIRDAGFEISAMQMFSMDRVNVEEFYEVYKGVVSEYNEMVTEVCSGPCVAMEIQQSNPAKTFREFCGPADPCIFDGCSSPPGRDTPVRGPVLHLVAVSRTRKMLEHRVLPQPWKLPGIYALEPSEPSLVKLRSRMPFTVPIYQRTAS</sequence>
<dbReference type="GO" id="GO:0005879">
    <property type="term" value="C:axonemal microtubule"/>
    <property type="evidence" value="ECO:0007669"/>
    <property type="project" value="TreeGrafter"/>
</dbReference>
<dbReference type="PROSITE" id="PS51336">
    <property type="entry name" value="DM10"/>
    <property type="match status" value="1"/>
</dbReference>
<dbReference type="Pfam" id="PF00334">
    <property type="entry name" value="NDK"/>
    <property type="match status" value="2"/>
</dbReference>
<keyword evidence="3" id="KW-0963">Cytoplasm</keyword>
<keyword evidence="5" id="KW-0282">Flagellum</keyword>
<comment type="subcellular location">
    <subcellularLocation>
        <location evidence="1">Cytoplasm</location>
        <location evidence="1">Cytoskeleton</location>
        <location evidence="1">Flagellum axoneme</location>
    </subcellularLocation>
</comment>
<keyword evidence="7" id="KW-0966">Cell projection</keyword>
<dbReference type="Proteomes" id="UP000000715">
    <property type="component" value="Unplaced"/>
</dbReference>
<dbReference type="GO" id="GO:0005813">
    <property type="term" value="C:centrosome"/>
    <property type="evidence" value="ECO:0007669"/>
    <property type="project" value="TreeGrafter"/>
</dbReference>
<comment type="caution">
    <text evidence="8">Lacks conserved residue(s) required for the propagation of feature annotation.</text>
</comment>
<dbReference type="SMART" id="SM00562">
    <property type="entry name" value="NDK"/>
    <property type="match status" value="2"/>
</dbReference>
<dbReference type="PANTHER" id="PTHR43109:SF2">
    <property type="entry name" value="NUCLEOSIDE DIPHOSPHATE KINASE 7"/>
    <property type="match status" value="1"/>
</dbReference>
<evidence type="ECO:0000256" key="9">
    <source>
        <dbReference type="RuleBase" id="RU004011"/>
    </source>
</evidence>
<organism evidence="11 12">
    <name type="scientific">Mustela putorius furo</name>
    <name type="common">European domestic ferret</name>
    <name type="synonym">Mustela furo</name>
    <dbReference type="NCBI Taxonomy" id="9669"/>
    <lineage>
        <taxon>Eukaryota</taxon>
        <taxon>Metazoa</taxon>
        <taxon>Chordata</taxon>
        <taxon>Craniata</taxon>
        <taxon>Vertebrata</taxon>
        <taxon>Euteleostomi</taxon>
        <taxon>Mammalia</taxon>
        <taxon>Eutheria</taxon>
        <taxon>Laurasiatheria</taxon>
        <taxon>Carnivora</taxon>
        <taxon>Caniformia</taxon>
        <taxon>Musteloidea</taxon>
        <taxon>Mustelidae</taxon>
        <taxon>Mustelinae</taxon>
        <taxon>Mustela</taxon>
    </lineage>
</organism>
<evidence type="ECO:0000313" key="11">
    <source>
        <dbReference type="Proteomes" id="UP000000715"/>
    </source>
</evidence>
<protein>
    <submittedName>
        <fullName evidence="12">Nucleoside diphosphate kinase 7 isoform X2</fullName>
    </submittedName>
</protein>
<keyword evidence="11" id="KW-1185">Reference proteome</keyword>
<keyword evidence="6" id="KW-0206">Cytoskeleton</keyword>
<dbReference type="Pfam" id="PF25364">
    <property type="entry name" value="PH_NDK7_N"/>
    <property type="match status" value="1"/>
</dbReference>
<dbReference type="FunFam" id="3.30.70.141:FF:000010">
    <property type="entry name" value="Nucleoside diphosphate kinase 7"/>
    <property type="match status" value="1"/>
</dbReference>